<dbReference type="InterPro" id="IPR019195">
    <property type="entry name" value="ABC_ATPase_put"/>
</dbReference>
<evidence type="ECO:0000313" key="4">
    <source>
        <dbReference type="Proteomes" id="UP000007800"/>
    </source>
</evidence>
<feature type="non-terminal residue" evidence="3">
    <location>
        <position position="178"/>
    </location>
</feature>
<reference evidence="3 4" key="1">
    <citation type="submission" date="2008-07" db="EMBL/GenBank/DDBJ databases">
        <authorList>
            <person name="El-Sayed N."/>
            <person name="Caler E."/>
            <person name="Inman J."/>
            <person name="Amedeo P."/>
            <person name="Hass B."/>
            <person name="Wortman J."/>
        </authorList>
    </citation>
    <scope>NUCLEOTIDE SEQUENCE [LARGE SCALE GENOMIC DNA]</scope>
    <source>
        <strain evidence="4">ATCC 50983 / TXsc</strain>
    </source>
</reference>
<evidence type="ECO:0000259" key="1">
    <source>
        <dbReference type="Pfam" id="PF09818"/>
    </source>
</evidence>
<dbReference type="Pfam" id="PF09818">
    <property type="entry name" value="ABC_ATPase"/>
    <property type="match status" value="1"/>
</dbReference>
<dbReference type="InterPro" id="IPR046834">
    <property type="entry name" value="ABC_ATPase_C"/>
</dbReference>
<dbReference type="GeneID" id="9058513"/>
<dbReference type="Pfam" id="PF21117">
    <property type="entry name" value="MRB1590_C"/>
    <property type="match status" value="1"/>
</dbReference>
<dbReference type="OrthoDB" id="189459at2759"/>
<dbReference type="RefSeq" id="XP_002780845.1">
    <property type="nucleotide sequence ID" value="XM_002780799.1"/>
</dbReference>
<dbReference type="InParanoid" id="C5KSA3"/>
<protein>
    <submittedName>
        <fullName evidence="3">Uncharacterized protein</fullName>
    </submittedName>
</protein>
<dbReference type="AlphaFoldDB" id="C5KSA3"/>
<feature type="domain" description="ATPase of the ABC class C-terminal" evidence="1">
    <location>
        <begin position="1"/>
        <end position="97"/>
    </location>
</feature>
<feature type="domain" description="MRB1590-like C-terminal" evidence="2">
    <location>
        <begin position="129"/>
        <end position="175"/>
    </location>
</feature>
<accession>C5KSA3</accession>
<sequence>MEALEVGASTFLIDEDTSATNFMIRDGRMQQLVSADKEPITPFLWRVRTLSDRVGVSTVMVIGGSGDYFHVADTVVMMDQYVPYDVTSRAKQIAADDDVHLTIPEVDDNIFTGLRGRCLDPHTLRADGKVQSKSLRCISYGWTEIELTNVEQLVETGQARAIADAIQTLAEKDYTRGR</sequence>
<proteinExistence type="predicted"/>
<dbReference type="PANTHER" id="PTHR38149:SF1">
    <property type="entry name" value="ATPASE"/>
    <property type="match status" value="1"/>
</dbReference>
<dbReference type="Proteomes" id="UP000007800">
    <property type="component" value="Unassembled WGS sequence"/>
</dbReference>
<evidence type="ECO:0000313" key="3">
    <source>
        <dbReference type="EMBL" id="EER12640.1"/>
    </source>
</evidence>
<organism evidence="4">
    <name type="scientific">Perkinsus marinus (strain ATCC 50983 / TXsc)</name>
    <dbReference type="NCBI Taxonomy" id="423536"/>
    <lineage>
        <taxon>Eukaryota</taxon>
        <taxon>Sar</taxon>
        <taxon>Alveolata</taxon>
        <taxon>Perkinsozoa</taxon>
        <taxon>Perkinsea</taxon>
        <taxon>Perkinsida</taxon>
        <taxon>Perkinsidae</taxon>
        <taxon>Perkinsus</taxon>
    </lineage>
</organism>
<name>C5KSA3_PERM5</name>
<gene>
    <name evidence="3" type="ORF">Pmar_PMAR004921</name>
</gene>
<keyword evidence="4" id="KW-1185">Reference proteome</keyword>
<dbReference type="PANTHER" id="PTHR38149">
    <property type="entry name" value="ATPASE"/>
    <property type="match status" value="1"/>
</dbReference>
<evidence type="ECO:0000259" key="2">
    <source>
        <dbReference type="Pfam" id="PF21117"/>
    </source>
</evidence>
<dbReference type="EMBL" id="GG675987">
    <property type="protein sequence ID" value="EER12640.1"/>
    <property type="molecule type" value="Genomic_DNA"/>
</dbReference>
<dbReference type="InterPro" id="IPR049069">
    <property type="entry name" value="MRB1590-like_C"/>
</dbReference>